<evidence type="ECO:0000259" key="2">
    <source>
        <dbReference type="SMART" id="SM00960"/>
    </source>
</evidence>
<dbReference type="SUPFAM" id="SSF103196">
    <property type="entry name" value="Roadblock/LC7 domain"/>
    <property type="match status" value="2"/>
</dbReference>
<dbReference type="PANTHER" id="PTHR36222:SF1">
    <property type="entry name" value="SERINE PROTEASE INHIBITOR RV3364C"/>
    <property type="match status" value="1"/>
</dbReference>
<organism evidence="3 4">
    <name type="scientific">Streptomyces thermoviolaceus subsp. thermoviolaceus</name>
    <dbReference type="NCBI Taxonomy" id="66860"/>
    <lineage>
        <taxon>Bacteria</taxon>
        <taxon>Bacillati</taxon>
        <taxon>Actinomycetota</taxon>
        <taxon>Actinomycetes</taxon>
        <taxon>Kitasatosporales</taxon>
        <taxon>Streptomycetaceae</taxon>
        <taxon>Streptomyces</taxon>
    </lineage>
</organism>
<dbReference type="PANTHER" id="PTHR36222">
    <property type="entry name" value="SERINE PROTEASE INHIBITOR RV3364C"/>
    <property type="match status" value="1"/>
</dbReference>
<name>A0ABX0YP87_STRTL</name>
<proteinExistence type="predicted"/>
<evidence type="ECO:0000313" key="4">
    <source>
        <dbReference type="Proteomes" id="UP000635996"/>
    </source>
</evidence>
<feature type="region of interest" description="Disordered" evidence="1">
    <location>
        <begin position="120"/>
        <end position="141"/>
    </location>
</feature>
<feature type="domain" description="Roadblock/LAMTOR2" evidence="2">
    <location>
        <begin position="1"/>
        <end position="92"/>
    </location>
</feature>
<feature type="compositionally biased region" description="Basic and acidic residues" evidence="1">
    <location>
        <begin position="127"/>
        <end position="136"/>
    </location>
</feature>
<comment type="caution">
    <text evidence="3">The sequence shown here is derived from an EMBL/GenBank/DDBJ whole genome shotgun (WGS) entry which is preliminary data.</text>
</comment>
<sequence length="274" mass="28465">MLQDIVDNVPKATHAVLLSADGIPRGASAGMDRSAVETISAAMSGMQSLSRAAAKFAGSEPDATWEQTIIEFSHGWVFLIGAGQGAYLAAAAEPDVDMGAISFRMHRLVARLGNNLTTPPRVNADGWSERGGRGGDRGPGAGGHGIAIADLDAVFADVRGARHAVLLGSDGLPRGATTSMSRDLVDTIAAAMQGLHAYSRATSSFAGVQDALWRQTVIEFSHGWVFLVPAGNGALLAAAAEPDTDIAEFATRLHETVVPQLSAQPAASREASRR</sequence>
<dbReference type="InterPro" id="IPR004942">
    <property type="entry name" value="Roadblock/LAMTOR2_dom"/>
</dbReference>
<dbReference type="Gene3D" id="3.30.450.30">
    <property type="entry name" value="Dynein light chain 2a, cytoplasmic"/>
    <property type="match status" value="2"/>
</dbReference>
<dbReference type="Pfam" id="PF03259">
    <property type="entry name" value="Robl_LC7"/>
    <property type="match status" value="2"/>
</dbReference>
<dbReference type="EMBL" id="JAATEL010000006">
    <property type="protein sequence ID" value="NJP14308.1"/>
    <property type="molecule type" value="Genomic_DNA"/>
</dbReference>
<evidence type="ECO:0000313" key="3">
    <source>
        <dbReference type="EMBL" id="NJP14308.1"/>
    </source>
</evidence>
<reference evidence="3 4" key="1">
    <citation type="submission" date="2020-03" db="EMBL/GenBank/DDBJ databases">
        <title>WGS of actinomycetes isolated from Thailand.</title>
        <authorList>
            <person name="Thawai C."/>
        </authorList>
    </citation>
    <scope>NUCLEOTIDE SEQUENCE [LARGE SCALE GENOMIC DNA]</scope>
    <source>
        <strain evidence="3 4">NBRC 13905</strain>
    </source>
</reference>
<accession>A0ABX0YP87</accession>
<keyword evidence="4" id="KW-1185">Reference proteome</keyword>
<evidence type="ECO:0000256" key="1">
    <source>
        <dbReference type="SAM" id="MobiDB-lite"/>
    </source>
</evidence>
<feature type="domain" description="Roadblock/LAMTOR2" evidence="2">
    <location>
        <begin position="148"/>
        <end position="240"/>
    </location>
</feature>
<dbReference type="Proteomes" id="UP000635996">
    <property type="component" value="Unassembled WGS sequence"/>
</dbReference>
<dbReference type="SMART" id="SM00960">
    <property type="entry name" value="Robl_LC7"/>
    <property type="match status" value="2"/>
</dbReference>
<protein>
    <submittedName>
        <fullName evidence="3">Roadblock/LC7 domain-containing protein</fullName>
    </submittedName>
</protein>
<dbReference type="RefSeq" id="WP_168131302.1">
    <property type="nucleotide sequence ID" value="NZ_BMVZ01000008.1"/>
</dbReference>
<dbReference type="InterPro" id="IPR053141">
    <property type="entry name" value="Mycobact_SerProt_Inhib_Rv3364c"/>
</dbReference>
<gene>
    <name evidence="3" type="ORF">HCJ95_08380</name>
</gene>